<name>A0ABT8DDC6_9RHOB</name>
<dbReference type="RefSeq" id="WP_377684858.1">
    <property type="nucleotide sequence ID" value="NZ_JBHMDZ010000006.1"/>
</dbReference>
<protein>
    <submittedName>
        <fullName evidence="3">Uncharacterized protein</fullName>
    </submittedName>
</protein>
<accession>A0ABT8DDC6</accession>
<evidence type="ECO:0000256" key="2">
    <source>
        <dbReference type="SAM" id="SignalP"/>
    </source>
</evidence>
<keyword evidence="4" id="KW-1185">Reference proteome</keyword>
<evidence type="ECO:0000256" key="1">
    <source>
        <dbReference type="SAM" id="MobiDB-lite"/>
    </source>
</evidence>
<feature type="chain" id="PRO_5045133685" evidence="2">
    <location>
        <begin position="26"/>
        <end position="156"/>
    </location>
</feature>
<evidence type="ECO:0000313" key="4">
    <source>
        <dbReference type="Proteomes" id="UP001243846"/>
    </source>
</evidence>
<feature type="region of interest" description="Disordered" evidence="1">
    <location>
        <begin position="66"/>
        <end position="85"/>
    </location>
</feature>
<sequence length="156" mass="17711">MKQFCFRSIAAAVAFSFFAHLPATAQETDWQDVLRQVRNKQAAEDAARDASREKLRREIEAIQKEREKQSEIIPPSRLREWMRDPSPPPTPGRYWVPVAMLAASGAMVWAIWRGRGRIGGAAEEAIVLFGVRIVRIFRAIRAGVSKIRKRIIDRAG</sequence>
<gene>
    <name evidence="3" type="ORF">QWZ10_19030</name>
</gene>
<organism evidence="3 4">
    <name type="scientific">Paracoccus cavernae</name>
    <dbReference type="NCBI Taxonomy" id="1571207"/>
    <lineage>
        <taxon>Bacteria</taxon>
        <taxon>Pseudomonadati</taxon>
        <taxon>Pseudomonadota</taxon>
        <taxon>Alphaproteobacteria</taxon>
        <taxon>Rhodobacterales</taxon>
        <taxon>Paracoccaceae</taxon>
        <taxon>Paracoccus</taxon>
    </lineage>
</organism>
<keyword evidence="2" id="KW-0732">Signal</keyword>
<dbReference type="Proteomes" id="UP001243846">
    <property type="component" value="Unassembled WGS sequence"/>
</dbReference>
<evidence type="ECO:0000313" key="3">
    <source>
        <dbReference type="EMBL" id="MDN3713289.1"/>
    </source>
</evidence>
<reference evidence="4" key="1">
    <citation type="journal article" date="2019" name="Int. J. Syst. Evol. Microbiol.">
        <title>The Global Catalogue of Microorganisms (GCM) 10K type strain sequencing project: providing services to taxonomists for standard genome sequencing and annotation.</title>
        <authorList>
            <consortium name="The Broad Institute Genomics Platform"/>
            <consortium name="The Broad Institute Genome Sequencing Center for Infectious Disease"/>
            <person name="Wu L."/>
            <person name="Ma J."/>
        </authorList>
    </citation>
    <scope>NUCLEOTIDE SEQUENCE [LARGE SCALE GENOMIC DNA]</scope>
    <source>
        <strain evidence="4">CECT 8482</strain>
    </source>
</reference>
<dbReference type="EMBL" id="JAUFRC010000001">
    <property type="protein sequence ID" value="MDN3713289.1"/>
    <property type="molecule type" value="Genomic_DNA"/>
</dbReference>
<feature type="signal peptide" evidence="2">
    <location>
        <begin position="1"/>
        <end position="25"/>
    </location>
</feature>
<comment type="caution">
    <text evidence="3">The sequence shown here is derived from an EMBL/GenBank/DDBJ whole genome shotgun (WGS) entry which is preliminary data.</text>
</comment>
<proteinExistence type="predicted"/>